<proteinExistence type="predicted"/>
<name>A0A6J4UQ08_9BACT</name>
<dbReference type="AlphaFoldDB" id="A0A6J4UQ08"/>
<reference evidence="1" key="1">
    <citation type="submission" date="2020-02" db="EMBL/GenBank/DDBJ databases">
        <authorList>
            <person name="Meier V. D."/>
        </authorList>
    </citation>
    <scope>NUCLEOTIDE SEQUENCE</scope>
    <source>
        <strain evidence="1">AVDCRST_MAG49</strain>
    </source>
</reference>
<organism evidence="1">
    <name type="scientific">uncultured Thermomicrobiales bacterium</name>
    <dbReference type="NCBI Taxonomy" id="1645740"/>
    <lineage>
        <taxon>Bacteria</taxon>
        <taxon>Pseudomonadati</taxon>
        <taxon>Thermomicrobiota</taxon>
        <taxon>Thermomicrobia</taxon>
        <taxon>Thermomicrobiales</taxon>
        <taxon>environmental samples</taxon>
    </lineage>
</organism>
<sequence length="48" mass="5276">MTGRGVRTRPGDLRRVVVRGVGSVAMERRTARIMGHPEAREDRANACA</sequence>
<protein>
    <submittedName>
        <fullName evidence="1">Uncharacterized protein</fullName>
    </submittedName>
</protein>
<gene>
    <name evidence="1" type="ORF">AVDCRST_MAG49-2981</name>
</gene>
<evidence type="ECO:0000313" key="1">
    <source>
        <dbReference type="EMBL" id="CAA9556546.1"/>
    </source>
</evidence>
<accession>A0A6J4UQ08</accession>
<dbReference type="EMBL" id="CADCWG010000146">
    <property type="protein sequence ID" value="CAA9556546.1"/>
    <property type="molecule type" value="Genomic_DNA"/>
</dbReference>